<dbReference type="PIRSF" id="PIRSF017082">
    <property type="entry name" value="YflP"/>
    <property type="match status" value="1"/>
</dbReference>
<evidence type="ECO:0000313" key="4">
    <source>
        <dbReference type="Proteomes" id="UP000035170"/>
    </source>
</evidence>
<dbReference type="PANTHER" id="PTHR42928:SF5">
    <property type="entry name" value="BLR1237 PROTEIN"/>
    <property type="match status" value="1"/>
</dbReference>
<organism evidence="3 4">
    <name type="scientific">Variovorax paradoxus</name>
    <dbReference type="NCBI Taxonomy" id="34073"/>
    <lineage>
        <taxon>Bacteria</taxon>
        <taxon>Pseudomonadati</taxon>
        <taxon>Pseudomonadota</taxon>
        <taxon>Betaproteobacteria</taxon>
        <taxon>Burkholderiales</taxon>
        <taxon>Comamonadaceae</taxon>
        <taxon>Variovorax</taxon>
    </lineage>
</organism>
<keyword evidence="4" id="KW-1185">Reference proteome</keyword>
<dbReference type="Proteomes" id="UP000035170">
    <property type="component" value="Unassembled WGS sequence"/>
</dbReference>
<dbReference type="Gene3D" id="3.40.190.150">
    <property type="entry name" value="Bordetella uptake gene, domain 1"/>
    <property type="match status" value="1"/>
</dbReference>
<dbReference type="RefSeq" id="WP_047786615.1">
    <property type="nucleotide sequence ID" value="NZ_JZWI01000032.1"/>
</dbReference>
<dbReference type="PATRIC" id="fig|34073.19.peg.5376"/>
<sequence length="320" mass="34119">MRLWKLLATGCAIALCSQGALAQAYPTKPIRIIVAYQAGQGTDIATRYLGNQLAKELGQPVIVDNRPGAGGNLGTELAADAPPDGYTLTMGTNATHAVNQYLYSGLRIKAEKDFEPIVLTGSFPMVLAVNAKSPMHSIADLASALKSDPRSADIATPSTSARLVIELLKERSRLQIFQVPYKGSGIAMTDVLGGQLPLLVDTPTALRSQLQAGHVRAIAVTSALPSALVPGIKPVAEQGYAGFEVIAWNALFAPRGTPPAVLDVLNDAMNRILKKPETRQQLLEYGFDPGGGTRQQLAEFVQGERRKWEPIIKTSGLKAD</sequence>
<feature type="signal peptide" evidence="2">
    <location>
        <begin position="1"/>
        <end position="22"/>
    </location>
</feature>
<dbReference type="CDD" id="cd07012">
    <property type="entry name" value="PBP2_Bug_TTT"/>
    <property type="match status" value="1"/>
</dbReference>
<keyword evidence="3" id="KW-0675">Receptor</keyword>
<dbReference type="AlphaFoldDB" id="A0A0H2LTQ1"/>
<evidence type="ECO:0000256" key="1">
    <source>
        <dbReference type="ARBA" id="ARBA00006987"/>
    </source>
</evidence>
<protein>
    <submittedName>
        <fullName evidence="3">Tripartite tricarboxylate transporter family receptor</fullName>
    </submittedName>
</protein>
<dbReference type="Gene3D" id="3.40.190.10">
    <property type="entry name" value="Periplasmic binding protein-like II"/>
    <property type="match status" value="1"/>
</dbReference>
<proteinExistence type="inferred from homology"/>
<comment type="similarity">
    <text evidence="1">Belongs to the UPF0065 (bug) family.</text>
</comment>
<evidence type="ECO:0000256" key="2">
    <source>
        <dbReference type="SAM" id="SignalP"/>
    </source>
</evidence>
<evidence type="ECO:0000313" key="3">
    <source>
        <dbReference type="EMBL" id="KLN53574.1"/>
    </source>
</evidence>
<dbReference type="EMBL" id="JZWI01000032">
    <property type="protein sequence ID" value="KLN53574.1"/>
    <property type="molecule type" value="Genomic_DNA"/>
</dbReference>
<accession>A0A0H2LTQ1</accession>
<name>A0A0H2LTQ1_VARPD</name>
<dbReference type="SUPFAM" id="SSF53850">
    <property type="entry name" value="Periplasmic binding protein-like II"/>
    <property type="match status" value="1"/>
</dbReference>
<gene>
    <name evidence="3" type="ORF">VPARA_52600</name>
</gene>
<keyword evidence="2" id="KW-0732">Signal</keyword>
<reference evidence="3 4" key="1">
    <citation type="submission" date="2015-03" db="EMBL/GenBank/DDBJ databases">
        <title>Genome sequence of Variovorax paradoxus TBEA6.</title>
        <authorList>
            <person name="Poehlein A."/>
            <person name="Schuldes J."/>
            <person name="Wuebbeler J.H."/>
            <person name="Hiessl S."/>
            <person name="Steinbuechel A."/>
            <person name="Daniel R."/>
        </authorList>
    </citation>
    <scope>NUCLEOTIDE SEQUENCE [LARGE SCALE GENOMIC DNA]</scope>
    <source>
        <strain evidence="3 4">TBEA6</strain>
    </source>
</reference>
<dbReference type="InterPro" id="IPR042100">
    <property type="entry name" value="Bug_dom1"/>
</dbReference>
<dbReference type="Pfam" id="PF03401">
    <property type="entry name" value="TctC"/>
    <property type="match status" value="1"/>
</dbReference>
<dbReference type="InterPro" id="IPR005064">
    <property type="entry name" value="BUG"/>
</dbReference>
<feature type="chain" id="PRO_5002596461" evidence="2">
    <location>
        <begin position="23"/>
        <end position="320"/>
    </location>
</feature>
<comment type="caution">
    <text evidence="3">The sequence shown here is derived from an EMBL/GenBank/DDBJ whole genome shotgun (WGS) entry which is preliminary data.</text>
</comment>
<dbReference type="PANTHER" id="PTHR42928">
    <property type="entry name" value="TRICARBOXYLATE-BINDING PROTEIN"/>
    <property type="match status" value="1"/>
</dbReference>